<keyword evidence="1" id="KW-0175">Coiled coil</keyword>
<dbReference type="EMBL" id="ML769454">
    <property type="protein sequence ID" value="KAE9400632.1"/>
    <property type="molecule type" value="Genomic_DNA"/>
</dbReference>
<dbReference type="OrthoDB" id="6513042at2759"/>
<protein>
    <submittedName>
        <fullName evidence="2">Uncharacterized protein</fullName>
    </submittedName>
</protein>
<proteinExistence type="predicted"/>
<accession>A0A6A4HNR4</accession>
<keyword evidence="3" id="KW-1185">Reference proteome</keyword>
<evidence type="ECO:0000313" key="2">
    <source>
        <dbReference type="EMBL" id="KAE9400632.1"/>
    </source>
</evidence>
<gene>
    <name evidence="2" type="ORF">BT96DRAFT_818908</name>
</gene>
<evidence type="ECO:0000256" key="1">
    <source>
        <dbReference type="SAM" id="Coils"/>
    </source>
</evidence>
<sequence>MNGKRSLSATNLAGYHHYNCDLFIYSTYHGSDPKYSSSYAHEPLSKLNEAQFQRGDNWEACLMAWLDEENLLLTIPSRPLRGEELVENILADDREHFFVAGISFMPPQEQLDEMYREAGLKSVKFGLAKPDLVEITRLSDDRVMWKVIDAKASRLVKTSHHVQIYFYTLCLQYALPQWFFDASNAAAVWLPPQDGFDKNPPSFDDLKTVETSLLSFPLDDFLFRRLPGILSLPRKDVFWHYNPLCHGCPFSKDCERKAIAEGKLGSMSNISIAEAKLLRKFRDFSISDLVDIEDLALLLEDRDGMQRIGRSYPLTLRKAKRILALPPRTKNSSKSVLPPSPVLQAARTRQIQVIPRRNSTCPKTEDIAVVLSVLLDPSASSGSTSIVSFCVSTFAAGSIGEEVPRLLHGDRCDLIPSLAYLIESILLLNSSLEVPPRTQFYVFSSAEHSALQTHFIDAALNSSYPIRDIRLCIGSLSQGASLLQTTFQPLLLSGVLLEFLAKGKRKKGDLQAILERMNLPTDGKVEELKQRIQEELERLQNGDRRREAEQQRQNELGQLPRIVVLKREIEKSLALPIPGFWELTDCASIILPPNSREAECPSDEESYTIFRSGESPMALLEKRNRSIHAVLVAFRSRISGANSNLLLNDARPLTSTFMDICREEHLRKLFYMQQFEVLARLTELWKSRIDGCPEAPILQYHHTQQGPKRLEHVFYLLSGTLDMAASDKDRTFFDYLLVEDRDCDDFESDAHIPVEALFDDLGVSGLVFPLNKYTKSRWHSQHPIVQKELLLADIRDISVDGLRTKVTIQTWGDANLKFSSGRSYRISSRLIDFNINKILSALFEIDLRHSLEGATIPFVQIIQDPKSFNRESISLSSRKMLEKAGNDTQKLFRTLNDLDVEAAKPLVLKASQNRAARHILSNRLSVIWGPPGTFL</sequence>
<name>A0A6A4HNR4_9AGAR</name>
<dbReference type="AlphaFoldDB" id="A0A6A4HNR4"/>
<evidence type="ECO:0000313" key="3">
    <source>
        <dbReference type="Proteomes" id="UP000799118"/>
    </source>
</evidence>
<feature type="coiled-coil region" evidence="1">
    <location>
        <begin position="525"/>
        <end position="552"/>
    </location>
</feature>
<organism evidence="2 3">
    <name type="scientific">Gymnopus androsaceus JB14</name>
    <dbReference type="NCBI Taxonomy" id="1447944"/>
    <lineage>
        <taxon>Eukaryota</taxon>
        <taxon>Fungi</taxon>
        <taxon>Dikarya</taxon>
        <taxon>Basidiomycota</taxon>
        <taxon>Agaricomycotina</taxon>
        <taxon>Agaricomycetes</taxon>
        <taxon>Agaricomycetidae</taxon>
        <taxon>Agaricales</taxon>
        <taxon>Marasmiineae</taxon>
        <taxon>Omphalotaceae</taxon>
        <taxon>Gymnopus</taxon>
    </lineage>
</organism>
<reference evidence="2" key="1">
    <citation type="journal article" date="2019" name="Environ. Microbiol.">
        <title>Fungal ecological strategies reflected in gene transcription - a case study of two litter decomposers.</title>
        <authorList>
            <person name="Barbi F."/>
            <person name="Kohler A."/>
            <person name="Barry K."/>
            <person name="Baskaran P."/>
            <person name="Daum C."/>
            <person name="Fauchery L."/>
            <person name="Ihrmark K."/>
            <person name="Kuo A."/>
            <person name="LaButti K."/>
            <person name="Lipzen A."/>
            <person name="Morin E."/>
            <person name="Grigoriev I.V."/>
            <person name="Henrissat B."/>
            <person name="Lindahl B."/>
            <person name="Martin F."/>
        </authorList>
    </citation>
    <scope>NUCLEOTIDE SEQUENCE</scope>
    <source>
        <strain evidence="2">JB14</strain>
    </source>
</reference>
<dbReference type="Proteomes" id="UP000799118">
    <property type="component" value="Unassembled WGS sequence"/>
</dbReference>